<accession>A0ABM7PSR2</accession>
<sequence>MVPGYRLEKRSSLEAQGPVGVAAADGRCRPRECRAKESGVLHMESEPLDDEQRALEREGALRGMLCCGNGLEPLVEIGGNPDVDGRGRWYRFGA</sequence>
<protein>
    <submittedName>
        <fullName evidence="1">Uncharacterized protein</fullName>
    </submittedName>
</protein>
<proteinExistence type="predicted"/>
<evidence type="ECO:0000313" key="1">
    <source>
        <dbReference type="EMBL" id="BCT75275.1"/>
    </source>
</evidence>
<keyword evidence="2" id="KW-1185">Reference proteome</keyword>
<reference evidence="1 2" key="1">
    <citation type="journal article" date="2021" name="J. Biosci. Bioeng.">
        <title>Identification and characterization of a chc gene cluster responsible for the aromatization pathway of cyclohexanecarboxylate degradation in Sinomonas cyclohexanicum ATCC 51369.</title>
        <authorList>
            <person name="Yamamoto T."/>
            <person name="Hasegawa Y."/>
            <person name="Lau P.C.K."/>
            <person name="Iwaki H."/>
        </authorList>
    </citation>
    <scope>NUCLEOTIDE SEQUENCE [LARGE SCALE GENOMIC DNA]</scope>
    <source>
        <strain evidence="1 2">ATCC 51369</strain>
    </source>
</reference>
<dbReference type="Proteomes" id="UP001319861">
    <property type="component" value="Chromosome"/>
</dbReference>
<organism evidence="1 2">
    <name type="scientific">Sinomonas cyclohexanicum</name>
    <name type="common">Corynebacterium cyclohexanicum</name>
    <dbReference type="NCBI Taxonomy" id="322009"/>
    <lineage>
        <taxon>Bacteria</taxon>
        <taxon>Bacillati</taxon>
        <taxon>Actinomycetota</taxon>
        <taxon>Actinomycetes</taxon>
        <taxon>Micrococcales</taxon>
        <taxon>Micrococcaceae</taxon>
        <taxon>Sinomonas</taxon>
    </lineage>
</organism>
<gene>
    <name evidence="1" type="ORF">SCMU_11170</name>
</gene>
<name>A0ABM7PSR2_SINCY</name>
<evidence type="ECO:0000313" key="2">
    <source>
        <dbReference type="Proteomes" id="UP001319861"/>
    </source>
</evidence>
<dbReference type="EMBL" id="AP024525">
    <property type="protein sequence ID" value="BCT75275.1"/>
    <property type="molecule type" value="Genomic_DNA"/>
</dbReference>